<reference evidence="4" key="1">
    <citation type="journal article" date="2019" name="Int. J. Syst. Evol. Microbiol.">
        <title>The Global Catalogue of Microorganisms (GCM) 10K type strain sequencing project: providing services to taxonomists for standard genome sequencing and annotation.</title>
        <authorList>
            <consortium name="The Broad Institute Genomics Platform"/>
            <consortium name="The Broad Institute Genome Sequencing Center for Infectious Disease"/>
            <person name="Wu L."/>
            <person name="Ma J."/>
        </authorList>
    </citation>
    <scope>NUCLEOTIDE SEQUENCE [LARGE SCALE GENOMIC DNA]</scope>
    <source>
        <strain evidence="4">NBRC 103632</strain>
    </source>
</reference>
<accession>A0AA37WVR4</accession>
<gene>
    <name evidence="3" type="ORF">GCM10007890_63690</name>
</gene>
<evidence type="ECO:0000259" key="2">
    <source>
        <dbReference type="Pfam" id="PF03448"/>
    </source>
</evidence>
<keyword evidence="4" id="KW-1185">Reference proteome</keyword>
<evidence type="ECO:0000313" key="3">
    <source>
        <dbReference type="EMBL" id="GLS74351.1"/>
    </source>
</evidence>
<organism evidence="3 4">
    <name type="scientific">Methylobacterium tardum</name>
    <dbReference type="NCBI Taxonomy" id="374432"/>
    <lineage>
        <taxon>Bacteria</taxon>
        <taxon>Pseudomonadati</taxon>
        <taxon>Pseudomonadota</taxon>
        <taxon>Alphaproteobacteria</taxon>
        <taxon>Hyphomicrobiales</taxon>
        <taxon>Methylobacteriaceae</taxon>
        <taxon>Methylobacterium</taxon>
    </lineage>
</organism>
<feature type="region of interest" description="Disordered" evidence="1">
    <location>
        <begin position="164"/>
        <end position="207"/>
    </location>
</feature>
<dbReference type="RefSeq" id="WP_238195646.1">
    <property type="nucleotide sequence ID" value="NZ_BPQZ01000006.1"/>
</dbReference>
<feature type="compositionally biased region" description="Basic and acidic residues" evidence="1">
    <location>
        <begin position="180"/>
        <end position="207"/>
    </location>
</feature>
<protein>
    <recommendedName>
        <fullName evidence="2">Magnesium transporter MgtE intracellular domain-containing protein</fullName>
    </recommendedName>
</protein>
<dbReference type="Pfam" id="PF03448">
    <property type="entry name" value="MgtE_N"/>
    <property type="match status" value="1"/>
</dbReference>
<evidence type="ECO:0000313" key="4">
    <source>
        <dbReference type="Proteomes" id="UP001157440"/>
    </source>
</evidence>
<dbReference type="InterPro" id="IPR006668">
    <property type="entry name" value="Mg_transptr_MgtE_intracell_dom"/>
</dbReference>
<feature type="domain" description="Magnesium transporter MgtE intracellular" evidence="2">
    <location>
        <begin position="110"/>
        <end position="165"/>
    </location>
</feature>
<dbReference type="EMBL" id="BSPL01000038">
    <property type="protein sequence ID" value="GLS74351.1"/>
    <property type="molecule type" value="Genomic_DNA"/>
</dbReference>
<name>A0AA37WVR4_9HYPH</name>
<evidence type="ECO:0000256" key="1">
    <source>
        <dbReference type="SAM" id="MobiDB-lite"/>
    </source>
</evidence>
<sequence length="207" mass="22342">MTRPAHRRRLVGGGLPGWLGLAFAAAALLPGSRAEAQQKPAEPTKAEDGRPAQYCAGIANAAADARFTWQKEALTALAKDVEVRIGQLEAKRAEYEEWLRRRQAFLAKADESVTAIYAKMRPEAASQQLTAMDSEAAAAILTRLDARTASAILNEMEPGRAARLANVITNTPPKKPAPSRLDDTSKASPEPRSDEGERRPQDSEKSG</sequence>
<dbReference type="InterPro" id="IPR006311">
    <property type="entry name" value="TAT_signal"/>
</dbReference>
<comment type="caution">
    <text evidence="3">The sequence shown here is derived from an EMBL/GenBank/DDBJ whole genome shotgun (WGS) entry which is preliminary data.</text>
</comment>
<dbReference type="SUPFAM" id="SSF158791">
    <property type="entry name" value="MgtE N-terminal domain-like"/>
    <property type="match status" value="1"/>
</dbReference>
<dbReference type="Proteomes" id="UP001157440">
    <property type="component" value="Unassembled WGS sequence"/>
</dbReference>
<dbReference type="AlphaFoldDB" id="A0AA37WVR4"/>
<dbReference type="PROSITE" id="PS51318">
    <property type="entry name" value="TAT"/>
    <property type="match status" value="1"/>
</dbReference>
<proteinExistence type="predicted"/>